<reference evidence="2" key="2">
    <citation type="submission" date="2023-06" db="EMBL/GenBank/DDBJ databases">
        <authorList>
            <person name="Swenson N.G."/>
            <person name="Wegrzyn J.L."/>
            <person name="Mcevoy S.L."/>
        </authorList>
    </citation>
    <scope>NUCLEOTIDE SEQUENCE</scope>
    <source>
        <strain evidence="2">NS2018</strain>
        <tissue evidence="2">Leaf</tissue>
    </source>
</reference>
<keyword evidence="3" id="KW-1185">Reference proteome</keyword>
<feature type="coiled-coil region" evidence="1">
    <location>
        <begin position="10"/>
        <end position="44"/>
    </location>
</feature>
<dbReference type="InterPro" id="IPR013083">
    <property type="entry name" value="Znf_RING/FYVE/PHD"/>
</dbReference>
<name>A0AA39SND8_ACESA</name>
<dbReference type="Proteomes" id="UP001168877">
    <property type="component" value="Unassembled WGS sequence"/>
</dbReference>
<dbReference type="SUPFAM" id="SSF57850">
    <property type="entry name" value="RING/U-box"/>
    <property type="match status" value="1"/>
</dbReference>
<dbReference type="GO" id="GO:0098869">
    <property type="term" value="P:cellular oxidant detoxification"/>
    <property type="evidence" value="ECO:0007669"/>
    <property type="project" value="InterPro"/>
</dbReference>
<keyword evidence="1" id="KW-0175">Coiled coil</keyword>
<reference evidence="2" key="1">
    <citation type="journal article" date="2022" name="Plant J.">
        <title>Strategies of tolerance reflected in two North American maple genomes.</title>
        <authorList>
            <person name="McEvoy S.L."/>
            <person name="Sezen U.U."/>
            <person name="Trouern-Trend A."/>
            <person name="McMahon S.M."/>
            <person name="Schaberg P.G."/>
            <person name="Yang J."/>
            <person name="Wegrzyn J.L."/>
            <person name="Swenson N.G."/>
        </authorList>
    </citation>
    <scope>NUCLEOTIDE SEQUENCE</scope>
    <source>
        <strain evidence="2">NS2018</strain>
    </source>
</reference>
<evidence type="ECO:0000313" key="3">
    <source>
        <dbReference type="Proteomes" id="UP001168877"/>
    </source>
</evidence>
<dbReference type="AlphaFoldDB" id="A0AA39SND8"/>
<dbReference type="InterPro" id="IPR039282">
    <property type="entry name" value="LSU"/>
</dbReference>
<organism evidence="2 3">
    <name type="scientific">Acer saccharum</name>
    <name type="common">Sugar maple</name>
    <dbReference type="NCBI Taxonomy" id="4024"/>
    <lineage>
        <taxon>Eukaryota</taxon>
        <taxon>Viridiplantae</taxon>
        <taxon>Streptophyta</taxon>
        <taxon>Embryophyta</taxon>
        <taxon>Tracheophyta</taxon>
        <taxon>Spermatophyta</taxon>
        <taxon>Magnoliopsida</taxon>
        <taxon>eudicotyledons</taxon>
        <taxon>Gunneridae</taxon>
        <taxon>Pentapetalae</taxon>
        <taxon>rosids</taxon>
        <taxon>malvids</taxon>
        <taxon>Sapindales</taxon>
        <taxon>Sapindaceae</taxon>
        <taxon>Hippocastanoideae</taxon>
        <taxon>Acereae</taxon>
        <taxon>Acer</taxon>
    </lineage>
</organism>
<evidence type="ECO:0000313" key="2">
    <source>
        <dbReference type="EMBL" id="KAK0592049.1"/>
    </source>
</evidence>
<dbReference type="Gene3D" id="3.30.40.10">
    <property type="entry name" value="Zinc/RING finger domain, C3HC4 (zinc finger)"/>
    <property type="match status" value="1"/>
</dbReference>
<sequence>MAPTLAVISINNKRKGEEELRKRIEELERELKKSQDREERMKVELRKTWQRLQLVELCLPCGHLFGFSCIIKCIPQSYEVSAKCPNPKCRMQFRSWDVTKIYGSPVVVLDEDLRDVNFHL</sequence>
<gene>
    <name evidence="2" type="ORF">LWI29_012445</name>
</gene>
<dbReference type="EMBL" id="JAUESC010000380">
    <property type="protein sequence ID" value="KAK0592049.1"/>
    <property type="molecule type" value="Genomic_DNA"/>
</dbReference>
<accession>A0AA39SND8</accession>
<protein>
    <recommendedName>
        <fullName evidence="4">RING-type domain-containing protein</fullName>
    </recommendedName>
</protein>
<evidence type="ECO:0008006" key="4">
    <source>
        <dbReference type="Google" id="ProtNLM"/>
    </source>
</evidence>
<dbReference type="PANTHER" id="PTHR34283">
    <property type="entry name" value="PROTEIN RESPONSE TO LOW SULFUR 1"/>
    <property type="match status" value="1"/>
</dbReference>
<comment type="caution">
    <text evidence="2">The sequence shown here is derived from an EMBL/GenBank/DDBJ whole genome shotgun (WGS) entry which is preliminary data.</text>
</comment>
<evidence type="ECO:0000256" key="1">
    <source>
        <dbReference type="SAM" id="Coils"/>
    </source>
</evidence>
<proteinExistence type="predicted"/>
<dbReference type="PANTHER" id="PTHR34283:SF1">
    <property type="entry name" value="PROTEIN RESPONSE TO LOW SULFUR 1"/>
    <property type="match status" value="1"/>
</dbReference>